<evidence type="ECO:0000313" key="3">
    <source>
        <dbReference type="EMBL" id="MDI3322009.1"/>
    </source>
</evidence>
<organism evidence="3 4">
    <name type="scientific">Pinibacter soli</name>
    <dbReference type="NCBI Taxonomy" id="3044211"/>
    <lineage>
        <taxon>Bacteria</taxon>
        <taxon>Pseudomonadati</taxon>
        <taxon>Bacteroidota</taxon>
        <taxon>Chitinophagia</taxon>
        <taxon>Chitinophagales</taxon>
        <taxon>Chitinophagaceae</taxon>
        <taxon>Pinibacter</taxon>
    </lineage>
</organism>
<dbReference type="EMBL" id="JASBRG010000007">
    <property type="protein sequence ID" value="MDI3322009.1"/>
    <property type="molecule type" value="Genomic_DNA"/>
</dbReference>
<feature type="chain" id="PRO_5045448159" evidence="1">
    <location>
        <begin position="29"/>
        <end position="218"/>
    </location>
</feature>
<dbReference type="Pfam" id="PF00188">
    <property type="entry name" value="CAP"/>
    <property type="match status" value="1"/>
</dbReference>
<accession>A0ABT6RHG3</accession>
<dbReference type="PANTHER" id="PTHR31157">
    <property type="entry name" value="SCP DOMAIN-CONTAINING PROTEIN"/>
    <property type="match status" value="1"/>
</dbReference>
<evidence type="ECO:0000259" key="2">
    <source>
        <dbReference type="Pfam" id="PF00188"/>
    </source>
</evidence>
<dbReference type="InterPro" id="IPR014044">
    <property type="entry name" value="CAP_dom"/>
</dbReference>
<evidence type="ECO:0000256" key="1">
    <source>
        <dbReference type="SAM" id="SignalP"/>
    </source>
</evidence>
<sequence>MIQKVKFIKIVSALIFSSIVISCQAAQANISNSDGRDTAIMNYMKRQPAFSKLSNREQDVLYWVNVVRVHPREFYDKYVASYASNNGKANSANVRSLKNELYKASPVTPLIVISTLNQTSKNHATDLARHQQFSHSSSDGTTFSRRMAKAGIPGPCAENMYNGGDAALDAVITLLIDEGVPGYGHRRNLLNKNARLIGVAFIPYNSGSFILVQDFVTL</sequence>
<keyword evidence="4" id="KW-1185">Reference proteome</keyword>
<keyword evidence="1" id="KW-0732">Signal</keyword>
<protein>
    <submittedName>
        <fullName evidence="3">CAP domain-containing protein</fullName>
    </submittedName>
</protein>
<dbReference type="PANTHER" id="PTHR31157:SF1">
    <property type="entry name" value="SCP DOMAIN-CONTAINING PROTEIN"/>
    <property type="match status" value="1"/>
</dbReference>
<comment type="caution">
    <text evidence="3">The sequence shown here is derived from an EMBL/GenBank/DDBJ whole genome shotgun (WGS) entry which is preliminary data.</text>
</comment>
<proteinExistence type="predicted"/>
<evidence type="ECO:0000313" key="4">
    <source>
        <dbReference type="Proteomes" id="UP001226434"/>
    </source>
</evidence>
<dbReference type="InterPro" id="IPR035940">
    <property type="entry name" value="CAP_sf"/>
</dbReference>
<dbReference type="Proteomes" id="UP001226434">
    <property type="component" value="Unassembled WGS sequence"/>
</dbReference>
<reference evidence="3 4" key="1">
    <citation type="submission" date="2023-05" db="EMBL/GenBank/DDBJ databases">
        <title>Genome sequence of Pinibacter sp. MAH-24.</title>
        <authorList>
            <person name="Huq M.A."/>
        </authorList>
    </citation>
    <scope>NUCLEOTIDE SEQUENCE [LARGE SCALE GENOMIC DNA]</scope>
    <source>
        <strain evidence="3 4">MAH-24</strain>
    </source>
</reference>
<feature type="signal peptide" evidence="1">
    <location>
        <begin position="1"/>
        <end position="28"/>
    </location>
</feature>
<dbReference type="PROSITE" id="PS51257">
    <property type="entry name" value="PROKAR_LIPOPROTEIN"/>
    <property type="match status" value="1"/>
</dbReference>
<feature type="domain" description="SCP" evidence="2">
    <location>
        <begin position="95"/>
        <end position="215"/>
    </location>
</feature>
<dbReference type="RefSeq" id="WP_282336129.1">
    <property type="nucleotide sequence ID" value="NZ_JASBRG010000007.1"/>
</dbReference>
<dbReference type="SUPFAM" id="SSF55797">
    <property type="entry name" value="PR-1-like"/>
    <property type="match status" value="1"/>
</dbReference>
<dbReference type="Gene3D" id="3.40.33.10">
    <property type="entry name" value="CAP"/>
    <property type="match status" value="1"/>
</dbReference>
<name>A0ABT6RHG3_9BACT</name>
<gene>
    <name evidence="3" type="ORF">QJ048_19615</name>
</gene>
<dbReference type="CDD" id="cd05379">
    <property type="entry name" value="CAP_bacterial"/>
    <property type="match status" value="1"/>
</dbReference>